<gene>
    <name evidence="1" type="ORF">FBY41_2297</name>
</gene>
<dbReference type="SUPFAM" id="SSF53448">
    <property type="entry name" value="Nucleotide-diphospho-sugar transferases"/>
    <property type="match status" value="1"/>
</dbReference>
<dbReference type="OrthoDB" id="3171021at2"/>
<accession>A0A543HV97</accession>
<reference evidence="1 2" key="1">
    <citation type="submission" date="2019-06" db="EMBL/GenBank/DDBJ databases">
        <title>Genome sequencing of plant associated microbes to promote plant fitness in Sorghum bicolor and Oryza sativa.</title>
        <authorList>
            <person name="Coleman-Derr D."/>
        </authorList>
    </citation>
    <scope>NUCLEOTIDE SEQUENCE [LARGE SCALE GENOMIC DNA]</scope>
    <source>
        <strain evidence="1 2">KV-663</strain>
    </source>
</reference>
<name>A0A543HV97_9MICO</name>
<evidence type="ECO:0000313" key="1">
    <source>
        <dbReference type="EMBL" id="TQM62268.1"/>
    </source>
</evidence>
<dbReference type="Proteomes" id="UP000316747">
    <property type="component" value="Unassembled WGS sequence"/>
</dbReference>
<dbReference type="AlphaFoldDB" id="A0A543HV97"/>
<keyword evidence="2" id="KW-1185">Reference proteome</keyword>
<dbReference type="InterPro" id="IPR029044">
    <property type="entry name" value="Nucleotide-diphossugar_trans"/>
</dbReference>
<evidence type="ECO:0008006" key="3">
    <source>
        <dbReference type="Google" id="ProtNLM"/>
    </source>
</evidence>
<comment type="caution">
    <text evidence="1">The sequence shown here is derived from an EMBL/GenBank/DDBJ whole genome shotgun (WGS) entry which is preliminary data.</text>
</comment>
<dbReference type="EMBL" id="VFPM01000002">
    <property type="protein sequence ID" value="TQM62268.1"/>
    <property type="molecule type" value="Genomic_DNA"/>
</dbReference>
<dbReference type="RefSeq" id="WP_141844387.1">
    <property type="nucleotide sequence ID" value="NZ_VFPM01000002.1"/>
</dbReference>
<evidence type="ECO:0000313" key="2">
    <source>
        <dbReference type="Proteomes" id="UP000316747"/>
    </source>
</evidence>
<organism evidence="1 2">
    <name type="scientific">Humibacillus xanthopallidus</name>
    <dbReference type="NCBI Taxonomy" id="412689"/>
    <lineage>
        <taxon>Bacteria</taxon>
        <taxon>Bacillati</taxon>
        <taxon>Actinomycetota</taxon>
        <taxon>Actinomycetes</taxon>
        <taxon>Micrococcales</taxon>
        <taxon>Intrasporangiaceae</taxon>
        <taxon>Humibacillus</taxon>
    </lineage>
</organism>
<protein>
    <recommendedName>
        <fullName evidence="3">Glycosyl transferase family 2</fullName>
    </recommendedName>
</protein>
<proteinExistence type="predicted"/>
<sequence>MTRRITVWTPVADDTVASATALVHHLDAQTLPVQEWEVVLAASPGPHVADLERVAAHRPNVRVLVQDAGEVPADEGEADHARAEGEWVLVLAPDDRVEPAALSRLVQLGAEAGDHDVLSVRAATTLWGVADGTVVLTRREGSRAREGGQRAAERVAPMGLRRRVAPSPSDPAHVLSEITADVRWVDGVLEFLGRAPLHAAGAAGADIVLVGRRTGVVHAHPVDTFTVSGDDEDTEPSLLWTASVPVEAHDVDDELEVWLEVEPSDTDDEEGASARGALRPPLVGRVEAAPDRELDAPAVVRGRLVSVRSDGEGIVVDLGATGRSLLGRLDPRHATVVEDATGSLLTVEVPQLEHRSTGVVEGSLLIGGVPLPARLVIDEFPRVECRLTGSPGRAALEWSFGPGPAAPTGCEVITSPTGEFVVATPRPEAPAATVRAPRAPARPQATGPVAALRRRLPKGVDPVVAKLSTMHSLRGAYRRATGLR</sequence>